<protein>
    <recommendedName>
        <fullName evidence="4">HTH luxR-type domain-containing protein</fullName>
    </recommendedName>
</protein>
<dbReference type="InterPro" id="IPR000792">
    <property type="entry name" value="Tscrpt_reg_LuxR_C"/>
</dbReference>
<dbReference type="Gene3D" id="1.10.10.10">
    <property type="entry name" value="Winged helix-like DNA-binding domain superfamily/Winged helix DNA-binding domain"/>
    <property type="match status" value="1"/>
</dbReference>
<keyword evidence="2" id="KW-0238">DNA-binding</keyword>
<gene>
    <name evidence="5" type="ORF">SAE02_76130</name>
</gene>
<evidence type="ECO:0000256" key="2">
    <source>
        <dbReference type="ARBA" id="ARBA00023125"/>
    </source>
</evidence>
<dbReference type="PANTHER" id="PTHR44688:SF16">
    <property type="entry name" value="DNA-BINDING TRANSCRIPTIONAL ACTIVATOR DEVR_DOSR"/>
    <property type="match status" value="1"/>
</dbReference>
<evidence type="ECO:0000313" key="5">
    <source>
        <dbReference type="EMBL" id="GEO43465.1"/>
    </source>
</evidence>
<organism evidence="5 6">
    <name type="scientific">Skermanella aerolata</name>
    <dbReference type="NCBI Taxonomy" id="393310"/>
    <lineage>
        <taxon>Bacteria</taxon>
        <taxon>Pseudomonadati</taxon>
        <taxon>Pseudomonadota</taxon>
        <taxon>Alphaproteobacteria</taxon>
        <taxon>Rhodospirillales</taxon>
        <taxon>Azospirillaceae</taxon>
        <taxon>Skermanella</taxon>
    </lineage>
</organism>
<name>A0A512E446_9PROT</name>
<keyword evidence="1" id="KW-0805">Transcription regulation</keyword>
<evidence type="ECO:0000256" key="1">
    <source>
        <dbReference type="ARBA" id="ARBA00023015"/>
    </source>
</evidence>
<dbReference type="EMBL" id="BJYZ01000089">
    <property type="protein sequence ID" value="GEO43465.1"/>
    <property type="molecule type" value="Genomic_DNA"/>
</dbReference>
<evidence type="ECO:0000256" key="3">
    <source>
        <dbReference type="ARBA" id="ARBA00023163"/>
    </source>
</evidence>
<dbReference type="AlphaFoldDB" id="A0A512E446"/>
<sequence length="377" mass="40917">MTFGDGINDLIATIHEAALAPDLWPDVLEGMRNLLDSQGAVLVRVDTSGQSRFSYHAGLDPTPSAAMRERYYTPESSPIFQSMLVGPVFEVIPREALSSDAAFAVMDYYNDVFRPQDLWHSIATCVNRSENEIVALGVARSKRAGIFGNRETLLVKTLAKHIRLATDVMARLGTLETDLANRESVLDRLHGALLLVNRAGRVLYANKAGVSVLGAGDGLALDGSRIQAARHTDTLRLLTMIQRAVVGGDEGLPPTPGSLSLPRPSGTRAYAITVYPLCQPGRWPAVPRAEAAIVIYDPGAIPQVPDQRLRQLYKLTPREIALAQAFVATCDLRVASDRLGISTNTAKTHLKNIFTKTSTASQAELIRLLMATGIQIR</sequence>
<proteinExistence type="predicted"/>
<accession>A0A512E446</accession>
<dbReference type="InterPro" id="IPR016032">
    <property type="entry name" value="Sig_transdc_resp-reg_C-effctor"/>
</dbReference>
<feature type="domain" description="HTH luxR-type" evidence="4">
    <location>
        <begin position="308"/>
        <end position="373"/>
    </location>
</feature>
<dbReference type="OrthoDB" id="7321545at2"/>
<dbReference type="InterPro" id="IPR036388">
    <property type="entry name" value="WH-like_DNA-bd_sf"/>
</dbReference>
<reference evidence="5 6" key="1">
    <citation type="submission" date="2019-07" db="EMBL/GenBank/DDBJ databases">
        <title>Whole genome shotgun sequence of Skermanella aerolata NBRC 106429.</title>
        <authorList>
            <person name="Hosoyama A."/>
            <person name="Uohara A."/>
            <person name="Ohji S."/>
            <person name="Ichikawa N."/>
        </authorList>
    </citation>
    <scope>NUCLEOTIDE SEQUENCE [LARGE SCALE GENOMIC DNA]</scope>
    <source>
        <strain evidence="5 6">NBRC 106429</strain>
    </source>
</reference>
<dbReference type="SMART" id="SM00421">
    <property type="entry name" value="HTH_LUXR"/>
    <property type="match status" value="1"/>
</dbReference>
<keyword evidence="6" id="KW-1185">Reference proteome</keyword>
<dbReference type="PANTHER" id="PTHR44688">
    <property type="entry name" value="DNA-BINDING TRANSCRIPTIONAL ACTIVATOR DEVR_DOSR"/>
    <property type="match status" value="1"/>
</dbReference>
<dbReference type="SUPFAM" id="SSF46894">
    <property type="entry name" value="C-terminal effector domain of the bipartite response regulators"/>
    <property type="match status" value="1"/>
</dbReference>
<comment type="caution">
    <text evidence="5">The sequence shown here is derived from an EMBL/GenBank/DDBJ whole genome shotgun (WGS) entry which is preliminary data.</text>
</comment>
<evidence type="ECO:0000259" key="4">
    <source>
        <dbReference type="PROSITE" id="PS50043"/>
    </source>
</evidence>
<keyword evidence="3" id="KW-0804">Transcription</keyword>
<dbReference type="GO" id="GO:0006355">
    <property type="term" value="P:regulation of DNA-templated transcription"/>
    <property type="evidence" value="ECO:0007669"/>
    <property type="project" value="InterPro"/>
</dbReference>
<dbReference type="Proteomes" id="UP000321523">
    <property type="component" value="Unassembled WGS sequence"/>
</dbReference>
<dbReference type="PROSITE" id="PS50043">
    <property type="entry name" value="HTH_LUXR_2"/>
    <property type="match status" value="1"/>
</dbReference>
<evidence type="ECO:0000313" key="6">
    <source>
        <dbReference type="Proteomes" id="UP000321523"/>
    </source>
</evidence>
<dbReference type="Pfam" id="PF00196">
    <property type="entry name" value="GerE"/>
    <property type="match status" value="1"/>
</dbReference>
<dbReference type="GO" id="GO:0003677">
    <property type="term" value="F:DNA binding"/>
    <property type="evidence" value="ECO:0007669"/>
    <property type="project" value="UniProtKB-KW"/>
</dbReference>